<evidence type="ECO:0000313" key="3">
    <source>
        <dbReference type="Proteomes" id="UP001244297"/>
    </source>
</evidence>
<sequence length="111" mass="11611">MGAELFRVDVKDGAAGRVTKLGTTGPLEFPDALRAFEGGFRTVEGRGALSRVTVSGDVAKIEPLRHVAGPTGDTVLGDKIRVAEDPLGLMSRPADGGRDAPSFHLRSPDAE</sequence>
<reference evidence="3" key="1">
    <citation type="journal article" date="2019" name="Int. J. Syst. Evol. Microbiol.">
        <title>The Global Catalogue of Microorganisms (GCM) 10K type strain sequencing project: providing services to taxonomists for standard genome sequencing and annotation.</title>
        <authorList>
            <consortium name="The Broad Institute Genomics Platform"/>
            <consortium name="The Broad Institute Genome Sequencing Center for Infectious Disease"/>
            <person name="Wu L."/>
            <person name="Ma J."/>
        </authorList>
    </citation>
    <scope>NUCLEOTIDE SEQUENCE [LARGE SCALE GENOMIC DNA]</scope>
    <source>
        <strain evidence="3">CECT 7806</strain>
    </source>
</reference>
<dbReference type="Proteomes" id="UP001244297">
    <property type="component" value="Unassembled WGS sequence"/>
</dbReference>
<proteinExistence type="predicted"/>
<keyword evidence="3" id="KW-1185">Reference proteome</keyword>
<protein>
    <submittedName>
        <fullName evidence="2">Uncharacterized protein</fullName>
    </submittedName>
</protein>
<gene>
    <name evidence="2" type="ORF">QWZ18_21785</name>
</gene>
<comment type="caution">
    <text evidence="2">The sequence shown here is derived from an EMBL/GenBank/DDBJ whole genome shotgun (WGS) entry which is preliminary data.</text>
</comment>
<evidence type="ECO:0000313" key="2">
    <source>
        <dbReference type="EMBL" id="MDN3573241.1"/>
    </source>
</evidence>
<feature type="region of interest" description="Disordered" evidence="1">
    <location>
        <begin position="87"/>
        <end position="111"/>
    </location>
</feature>
<accession>A0ABT8AV11</accession>
<organism evidence="2 3">
    <name type="scientific">Methylobacterium longum</name>
    <dbReference type="NCBI Taxonomy" id="767694"/>
    <lineage>
        <taxon>Bacteria</taxon>
        <taxon>Pseudomonadati</taxon>
        <taxon>Pseudomonadota</taxon>
        <taxon>Alphaproteobacteria</taxon>
        <taxon>Hyphomicrobiales</taxon>
        <taxon>Methylobacteriaceae</taxon>
        <taxon>Methylobacterium</taxon>
    </lineage>
</organism>
<dbReference type="RefSeq" id="WP_238290346.1">
    <property type="nucleotide sequence ID" value="NZ_BPQS01000022.1"/>
</dbReference>
<name>A0ABT8AV11_9HYPH</name>
<evidence type="ECO:0000256" key="1">
    <source>
        <dbReference type="SAM" id="MobiDB-lite"/>
    </source>
</evidence>
<dbReference type="EMBL" id="JAUFPT010000069">
    <property type="protein sequence ID" value="MDN3573241.1"/>
    <property type="molecule type" value="Genomic_DNA"/>
</dbReference>